<dbReference type="Proteomes" id="UP000051162">
    <property type="component" value="Unassembled WGS sequence"/>
</dbReference>
<evidence type="ECO:0000313" key="2">
    <source>
        <dbReference type="Proteomes" id="UP000051162"/>
    </source>
</evidence>
<keyword evidence="2" id="KW-1185">Reference proteome</keyword>
<sequence length="72" mass="8058">MNQQAALRFLQQNGMKHTPASLQRLIEDGRVTASRQAENLEVDAASLRAYVDQFQRELKSIQRGGFPGPLGF</sequence>
<comment type="caution">
    <text evidence="1">The sequence shown here is derived from an EMBL/GenBank/DDBJ whole genome shotgun (WGS) entry which is preliminary data.</text>
</comment>
<evidence type="ECO:0000313" key="1">
    <source>
        <dbReference type="EMBL" id="KRK76027.1"/>
    </source>
</evidence>
<gene>
    <name evidence="1" type="ORF">FD30_GL001657</name>
</gene>
<dbReference type="GeneID" id="84783487"/>
<reference evidence="1 2" key="1">
    <citation type="journal article" date="2015" name="Genome Announc.">
        <title>Expanding the biotechnology potential of lactobacilli through comparative genomics of 213 strains and associated genera.</title>
        <authorList>
            <person name="Sun Z."/>
            <person name="Harris H.M."/>
            <person name="McCann A."/>
            <person name="Guo C."/>
            <person name="Argimon S."/>
            <person name="Zhang W."/>
            <person name="Yang X."/>
            <person name="Jeffery I.B."/>
            <person name="Cooney J.C."/>
            <person name="Kagawa T.F."/>
            <person name="Liu W."/>
            <person name="Song Y."/>
            <person name="Salvetti E."/>
            <person name="Wrobel A."/>
            <person name="Rasinkangas P."/>
            <person name="Parkhill J."/>
            <person name="Rea M.C."/>
            <person name="O'Sullivan O."/>
            <person name="Ritari J."/>
            <person name="Douillard F.P."/>
            <person name="Paul Ross R."/>
            <person name="Yang R."/>
            <person name="Briner A.E."/>
            <person name="Felis G.E."/>
            <person name="de Vos W.M."/>
            <person name="Barrangou R."/>
            <person name="Klaenhammer T.R."/>
            <person name="Caufield P.W."/>
            <person name="Cui Y."/>
            <person name="Zhang H."/>
            <person name="O'Toole P.W."/>
        </authorList>
    </citation>
    <scope>NUCLEOTIDE SEQUENCE [LARGE SCALE GENOMIC DNA]</scope>
    <source>
        <strain evidence="1 2">DSM 19117</strain>
    </source>
</reference>
<dbReference type="PATRIC" id="fig|1423773.3.peg.1702"/>
<organism evidence="1 2">
    <name type="scientific">Levilactobacillus namurensis DSM 19117</name>
    <dbReference type="NCBI Taxonomy" id="1423773"/>
    <lineage>
        <taxon>Bacteria</taxon>
        <taxon>Bacillati</taxon>
        <taxon>Bacillota</taxon>
        <taxon>Bacilli</taxon>
        <taxon>Lactobacillales</taxon>
        <taxon>Lactobacillaceae</taxon>
        <taxon>Levilactobacillus</taxon>
    </lineage>
</organism>
<dbReference type="RefSeq" id="WP_056944151.1">
    <property type="nucleotide sequence ID" value="NZ_AZDT01000027.1"/>
</dbReference>
<name>A0A0R1JYJ7_9LACO</name>
<accession>A0A0R1JYJ7</accession>
<proteinExistence type="predicted"/>
<protein>
    <submittedName>
        <fullName evidence="1">Uncharacterized protein</fullName>
    </submittedName>
</protein>
<dbReference type="AlphaFoldDB" id="A0A0R1JYJ7"/>
<dbReference type="STRING" id="1423773.FD30_GL001657"/>
<dbReference type="EMBL" id="AZDT01000027">
    <property type="protein sequence ID" value="KRK76027.1"/>
    <property type="molecule type" value="Genomic_DNA"/>
</dbReference>